<dbReference type="Gene3D" id="3.40.50.1820">
    <property type="entry name" value="alpha/beta hydrolase"/>
    <property type="match status" value="1"/>
</dbReference>
<dbReference type="SUPFAM" id="SSF53474">
    <property type="entry name" value="alpha/beta-Hydrolases"/>
    <property type="match status" value="1"/>
</dbReference>
<keyword evidence="4" id="KW-1185">Reference proteome</keyword>
<sequence length="242" mass="26165">MERGRRRPASGAAARSRRGRGLLGRRGHALGRGVPRPDRRPPRVGSIAGTRRTGDDRGVVDAVRDVLDAAGVARAHVVGFSMGGLVAQALATGHPDRDRLVLASTYAVMNPQARLFLDAVRDVVAAGGSMRPVFPLVCPWLFSVDFLADPANAGWLTSPEGDDPTQGWLAQYHAQREFDGRSRLVDLSAVALERDGVDASPALRDFRESLADEVRRRLVERIGEIAGGPGTRSRRCRPGRPR</sequence>
<feature type="compositionally biased region" description="Basic residues" evidence="1">
    <location>
        <begin position="15"/>
        <end position="29"/>
    </location>
</feature>
<reference evidence="3 4" key="1">
    <citation type="submission" date="2024-03" db="EMBL/GenBank/DDBJ databases">
        <title>Actinomycetospora sp. OC33-EN08, a novel actinomycete isolated from wild orchid (Aerides multiflora).</title>
        <authorList>
            <person name="Suriyachadkun C."/>
        </authorList>
    </citation>
    <scope>NUCLEOTIDE SEQUENCE [LARGE SCALE GENOMIC DNA]</scope>
    <source>
        <strain evidence="3 4">OC33-EN08</strain>
    </source>
</reference>
<gene>
    <name evidence="3" type="ORF">WCD74_10860</name>
</gene>
<feature type="domain" description="AB hydrolase-1" evidence="2">
    <location>
        <begin position="58"/>
        <end position="116"/>
    </location>
</feature>
<proteinExistence type="predicted"/>
<evidence type="ECO:0000256" key="1">
    <source>
        <dbReference type="SAM" id="MobiDB-lite"/>
    </source>
</evidence>
<evidence type="ECO:0000313" key="4">
    <source>
        <dbReference type="Proteomes" id="UP001385809"/>
    </source>
</evidence>
<dbReference type="EMBL" id="JBBEGN010000004">
    <property type="protein sequence ID" value="MEJ2868269.1"/>
    <property type="molecule type" value="Genomic_DNA"/>
</dbReference>
<keyword evidence="3" id="KW-0378">Hydrolase</keyword>
<dbReference type="InterPro" id="IPR029058">
    <property type="entry name" value="AB_hydrolase_fold"/>
</dbReference>
<protein>
    <submittedName>
        <fullName evidence="3">Alpha/beta fold hydrolase</fullName>
    </submittedName>
</protein>
<organism evidence="3 4">
    <name type="scientific">Actinomycetospora aurantiaca</name>
    <dbReference type="NCBI Taxonomy" id="3129233"/>
    <lineage>
        <taxon>Bacteria</taxon>
        <taxon>Bacillati</taxon>
        <taxon>Actinomycetota</taxon>
        <taxon>Actinomycetes</taxon>
        <taxon>Pseudonocardiales</taxon>
        <taxon>Pseudonocardiaceae</taxon>
        <taxon>Actinomycetospora</taxon>
    </lineage>
</organism>
<dbReference type="Proteomes" id="UP001385809">
    <property type="component" value="Unassembled WGS sequence"/>
</dbReference>
<name>A0ABU8MLT0_9PSEU</name>
<evidence type="ECO:0000259" key="2">
    <source>
        <dbReference type="Pfam" id="PF00561"/>
    </source>
</evidence>
<dbReference type="RefSeq" id="WP_337694880.1">
    <property type="nucleotide sequence ID" value="NZ_JBBEGN010000004.1"/>
</dbReference>
<evidence type="ECO:0000313" key="3">
    <source>
        <dbReference type="EMBL" id="MEJ2868269.1"/>
    </source>
</evidence>
<dbReference type="Pfam" id="PF00561">
    <property type="entry name" value="Abhydrolase_1"/>
    <property type="match status" value="1"/>
</dbReference>
<accession>A0ABU8MLT0</accession>
<dbReference type="GO" id="GO:0016787">
    <property type="term" value="F:hydrolase activity"/>
    <property type="evidence" value="ECO:0007669"/>
    <property type="project" value="UniProtKB-KW"/>
</dbReference>
<dbReference type="InterPro" id="IPR000073">
    <property type="entry name" value="AB_hydrolase_1"/>
</dbReference>
<comment type="caution">
    <text evidence="3">The sequence shown here is derived from an EMBL/GenBank/DDBJ whole genome shotgun (WGS) entry which is preliminary data.</text>
</comment>
<feature type="region of interest" description="Disordered" evidence="1">
    <location>
        <begin position="1"/>
        <end position="55"/>
    </location>
</feature>